<name>A0A956RP21_UNCEI</name>
<organism evidence="1 2">
    <name type="scientific">Eiseniibacteriota bacterium</name>
    <dbReference type="NCBI Taxonomy" id="2212470"/>
    <lineage>
        <taxon>Bacteria</taxon>
        <taxon>Candidatus Eiseniibacteriota</taxon>
    </lineage>
</organism>
<comment type="caution">
    <text evidence="1">The sequence shown here is derived from an EMBL/GenBank/DDBJ whole genome shotgun (WGS) entry which is preliminary data.</text>
</comment>
<protein>
    <submittedName>
        <fullName evidence="1">Uncharacterized protein</fullName>
    </submittedName>
</protein>
<dbReference type="EMBL" id="JAGQHR010000151">
    <property type="protein sequence ID" value="MCA9727360.1"/>
    <property type="molecule type" value="Genomic_DNA"/>
</dbReference>
<evidence type="ECO:0000313" key="1">
    <source>
        <dbReference type="EMBL" id="MCA9727360.1"/>
    </source>
</evidence>
<reference evidence="1" key="1">
    <citation type="submission" date="2020-04" db="EMBL/GenBank/DDBJ databases">
        <authorList>
            <person name="Zhang T."/>
        </authorList>
    </citation>
    <scope>NUCLEOTIDE SEQUENCE</scope>
    <source>
        <strain evidence="1">HKST-UBA01</strain>
    </source>
</reference>
<reference evidence="1" key="2">
    <citation type="journal article" date="2021" name="Microbiome">
        <title>Successional dynamics and alternative stable states in a saline activated sludge microbial community over 9 years.</title>
        <authorList>
            <person name="Wang Y."/>
            <person name="Ye J."/>
            <person name="Ju F."/>
            <person name="Liu L."/>
            <person name="Boyd J.A."/>
            <person name="Deng Y."/>
            <person name="Parks D.H."/>
            <person name="Jiang X."/>
            <person name="Yin X."/>
            <person name="Woodcroft B.J."/>
            <person name="Tyson G.W."/>
            <person name="Hugenholtz P."/>
            <person name="Polz M.F."/>
            <person name="Zhang T."/>
        </authorList>
    </citation>
    <scope>NUCLEOTIDE SEQUENCE</scope>
    <source>
        <strain evidence="1">HKST-UBA01</strain>
    </source>
</reference>
<dbReference type="Proteomes" id="UP000697710">
    <property type="component" value="Unassembled WGS sequence"/>
</dbReference>
<proteinExistence type="predicted"/>
<sequence length="322" mass="35940">MKVSELRGWVADLLRAHGATVESRGQLMHVEVPEALAPRLGAASLVLAFTQRGLQENARSELATVGNPVFDRILELAESSGRLGIRYETLPGRRTAPDPLTGVRLTNGARGFGPPRIVYTPVYQCLFRVRTSVEEVPDELEAISVDGITRNADVIGDEVAESWEQLGPEPASDQGVIEPYPLPEWVVTTALQMLEHRLARRVSRLRRASEQRLAEERQNINTYYETLIEEAKTAPLRGGRGPESRQEKERLLKLDWKRRVEEAQTFWSPRVDVTLSAVAAVMRPRWSFALVKGKREDAVFAEIESNQFLIPPGVSGVTLLDS</sequence>
<evidence type="ECO:0000313" key="2">
    <source>
        <dbReference type="Proteomes" id="UP000697710"/>
    </source>
</evidence>
<gene>
    <name evidence="1" type="ORF">KC729_06730</name>
</gene>
<accession>A0A956RP21</accession>
<dbReference type="AlphaFoldDB" id="A0A956RP21"/>